<comment type="caution">
    <text evidence="1">The sequence shown here is derived from an EMBL/GenBank/DDBJ whole genome shotgun (WGS) entry which is preliminary data.</text>
</comment>
<dbReference type="EMBL" id="BARU01006001">
    <property type="protein sequence ID" value="GAH44076.1"/>
    <property type="molecule type" value="Genomic_DNA"/>
</dbReference>
<sequence>MAFIVKKKIHGKEYYYLNESKRIGKKVKTKTLAYLGKTRKGAEKKKRKILEEREREKKIKE</sequence>
<name>X1FEN2_9ZZZZ</name>
<evidence type="ECO:0000313" key="1">
    <source>
        <dbReference type="EMBL" id="GAH44076.1"/>
    </source>
</evidence>
<accession>X1FEN2</accession>
<reference evidence="1" key="1">
    <citation type="journal article" date="2014" name="Front. Microbiol.">
        <title>High frequency of phylogenetically diverse reductive dehalogenase-homologous genes in deep subseafloor sedimentary metagenomes.</title>
        <authorList>
            <person name="Kawai M."/>
            <person name="Futagami T."/>
            <person name="Toyoda A."/>
            <person name="Takaki Y."/>
            <person name="Nishi S."/>
            <person name="Hori S."/>
            <person name="Arai W."/>
            <person name="Tsubouchi T."/>
            <person name="Morono Y."/>
            <person name="Uchiyama I."/>
            <person name="Ito T."/>
            <person name="Fujiyama A."/>
            <person name="Inagaki F."/>
            <person name="Takami H."/>
        </authorList>
    </citation>
    <scope>NUCLEOTIDE SEQUENCE</scope>
    <source>
        <strain evidence="1">Expedition CK06-06</strain>
    </source>
</reference>
<evidence type="ECO:0008006" key="2">
    <source>
        <dbReference type="Google" id="ProtNLM"/>
    </source>
</evidence>
<organism evidence="1">
    <name type="scientific">marine sediment metagenome</name>
    <dbReference type="NCBI Taxonomy" id="412755"/>
    <lineage>
        <taxon>unclassified sequences</taxon>
        <taxon>metagenomes</taxon>
        <taxon>ecological metagenomes</taxon>
    </lineage>
</organism>
<proteinExistence type="predicted"/>
<feature type="non-terminal residue" evidence="1">
    <location>
        <position position="61"/>
    </location>
</feature>
<protein>
    <recommendedName>
        <fullName evidence="2">AP2-like integrase N-terminal domain-containing protein</fullName>
    </recommendedName>
</protein>
<dbReference type="AlphaFoldDB" id="X1FEN2"/>
<gene>
    <name evidence="1" type="ORF">S03H2_11785</name>
</gene>